<dbReference type="Pfam" id="PF12698">
    <property type="entry name" value="ABC2_membrane_3"/>
    <property type="match status" value="1"/>
</dbReference>
<dbReference type="EMBL" id="CP063849">
    <property type="protein sequence ID" value="QOY86554.1"/>
    <property type="molecule type" value="Genomic_DNA"/>
</dbReference>
<dbReference type="GO" id="GO:0005886">
    <property type="term" value="C:plasma membrane"/>
    <property type="evidence" value="ECO:0007669"/>
    <property type="project" value="UniProtKB-SubCell"/>
</dbReference>
<dbReference type="AlphaFoldDB" id="A0A7S7NN16"/>
<evidence type="ECO:0000256" key="5">
    <source>
        <dbReference type="ARBA" id="ARBA00022692"/>
    </source>
</evidence>
<evidence type="ECO:0000256" key="8">
    <source>
        <dbReference type="SAM" id="Phobius"/>
    </source>
</evidence>
<dbReference type="Proteomes" id="UP000593892">
    <property type="component" value="Chromosome"/>
</dbReference>
<feature type="transmembrane region" description="Helical" evidence="8">
    <location>
        <begin position="356"/>
        <end position="376"/>
    </location>
</feature>
<evidence type="ECO:0000313" key="10">
    <source>
        <dbReference type="EMBL" id="QOY86554.1"/>
    </source>
</evidence>
<dbReference type="InterPro" id="IPR013525">
    <property type="entry name" value="ABC2_TM"/>
</dbReference>
<comment type="subcellular location">
    <subcellularLocation>
        <location evidence="1">Cell membrane</location>
        <topology evidence="1">Multi-pass membrane protein</topology>
    </subcellularLocation>
</comment>
<protein>
    <submittedName>
        <fullName evidence="10">ABC transporter permease</fullName>
    </submittedName>
</protein>
<dbReference type="Gene3D" id="3.40.1710.10">
    <property type="entry name" value="abc type-2 transporter like domain"/>
    <property type="match status" value="1"/>
</dbReference>
<dbReference type="KEGG" id="pfer:IRI77_27695"/>
<keyword evidence="11" id="KW-1185">Reference proteome</keyword>
<feature type="transmembrane region" description="Helical" evidence="8">
    <location>
        <begin position="239"/>
        <end position="262"/>
    </location>
</feature>
<dbReference type="GO" id="GO:0140359">
    <property type="term" value="F:ABC-type transporter activity"/>
    <property type="evidence" value="ECO:0007669"/>
    <property type="project" value="InterPro"/>
</dbReference>
<evidence type="ECO:0000256" key="7">
    <source>
        <dbReference type="ARBA" id="ARBA00023136"/>
    </source>
</evidence>
<evidence type="ECO:0000313" key="11">
    <source>
        <dbReference type="Proteomes" id="UP000593892"/>
    </source>
</evidence>
<keyword evidence="3" id="KW-0813">Transport</keyword>
<feature type="transmembrane region" description="Helical" evidence="8">
    <location>
        <begin position="301"/>
        <end position="320"/>
    </location>
</feature>
<gene>
    <name evidence="10" type="ORF">IRI77_27695</name>
</gene>
<evidence type="ECO:0000259" key="9">
    <source>
        <dbReference type="PROSITE" id="PS51012"/>
    </source>
</evidence>
<sequence>MWERVLEIIRKEFRQTLREPRMRGILIGPPLLQMIIFGFAVNLDVEHVRLGWMDLDKSVESFELRKRFDGNRTFTITAEAGSEQAAQDLLDRGKVQCLVRIPTRFGADVLAGRQAEVQILLDGSNSNTASIISNYANGIIATRNQQLLREQQIKKLVGRTQNGPVLLRIPGIRVERRIWFNEELRSRNYFVPGVVVNIIMLVTLMLTSLSIVREKEIGTMEQIMVTPIRPIELMLGKTIPFAIIGFFDLILVVTIALTIFHVPFRGSFLTLAGASALFLLSTLGAGLFMSTISDTQQQAMMASFFFFQPAFMLSGFTFPIRNMPLPVQWITYLNPLRYFMDIVRGVFLKGSGVSVLWPQMCLLALFGVTILTLSALRFHKRLD</sequence>
<dbReference type="RefSeq" id="WP_194448223.1">
    <property type="nucleotide sequence ID" value="NZ_CP063849.1"/>
</dbReference>
<evidence type="ECO:0000256" key="6">
    <source>
        <dbReference type="ARBA" id="ARBA00022989"/>
    </source>
</evidence>
<dbReference type="PANTHER" id="PTHR30294:SF29">
    <property type="entry name" value="MULTIDRUG ABC TRANSPORTER PERMEASE YBHS-RELATED"/>
    <property type="match status" value="1"/>
</dbReference>
<dbReference type="InterPro" id="IPR051449">
    <property type="entry name" value="ABC-2_transporter_component"/>
</dbReference>
<keyword evidence="7 8" id="KW-0472">Membrane</keyword>
<feature type="domain" description="ABC transmembrane type-2" evidence="9">
    <location>
        <begin position="154"/>
        <end position="381"/>
    </location>
</feature>
<dbReference type="PANTHER" id="PTHR30294">
    <property type="entry name" value="MEMBRANE COMPONENT OF ABC TRANSPORTER YHHJ-RELATED"/>
    <property type="match status" value="1"/>
</dbReference>
<comment type="similarity">
    <text evidence="2">Belongs to the ABC-2 integral membrane protein family.</text>
</comment>
<evidence type="ECO:0000256" key="2">
    <source>
        <dbReference type="ARBA" id="ARBA00007783"/>
    </source>
</evidence>
<name>A0A7S7NN16_PALFE</name>
<feature type="transmembrane region" description="Helical" evidence="8">
    <location>
        <begin position="21"/>
        <end position="43"/>
    </location>
</feature>
<evidence type="ECO:0000256" key="3">
    <source>
        <dbReference type="ARBA" id="ARBA00022448"/>
    </source>
</evidence>
<evidence type="ECO:0000256" key="4">
    <source>
        <dbReference type="ARBA" id="ARBA00022475"/>
    </source>
</evidence>
<keyword evidence="5 8" id="KW-0812">Transmembrane</keyword>
<feature type="transmembrane region" description="Helical" evidence="8">
    <location>
        <begin position="189"/>
        <end position="212"/>
    </location>
</feature>
<dbReference type="PROSITE" id="PS51012">
    <property type="entry name" value="ABC_TM2"/>
    <property type="match status" value="1"/>
</dbReference>
<reference evidence="10 11" key="1">
    <citation type="submission" date="2020-10" db="EMBL/GenBank/DDBJ databases">
        <title>Complete genome sequence of Paludibaculum fermentans P105T, a facultatively anaerobic acidobacterium capable of dissimilatory Fe(III) reduction.</title>
        <authorList>
            <person name="Dedysh S.N."/>
            <person name="Beletsky A.V."/>
            <person name="Kulichevskaya I.S."/>
            <person name="Mardanov A.V."/>
            <person name="Ravin N.V."/>
        </authorList>
    </citation>
    <scope>NUCLEOTIDE SEQUENCE [LARGE SCALE GENOMIC DNA]</scope>
    <source>
        <strain evidence="10 11">P105</strain>
    </source>
</reference>
<keyword evidence="4" id="KW-1003">Cell membrane</keyword>
<keyword evidence="6 8" id="KW-1133">Transmembrane helix</keyword>
<feature type="transmembrane region" description="Helical" evidence="8">
    <location>
        <begin position="268"/>
        <end position="289"/>
    </location>
</feature>
<evidence type="ECO:0000256" key="1">
    <source>
        <dbReference type="ARBA" id="ARBA00004651"/>
    </source>
</evidence>
<accession>A0A7S7NN16</accession>
<proteinExistence type="inferred from homology"/>
<organism evidence="10 11">
    <name type="scientific">Paludibaculum fermentans</name>
    <dbReference type="NCBI Taxonomy" id="1473598"/>
    <lineage>
        <taxon>Bacteria</taxon>
        <taxon>Pseudomonadati</taxon>
        <taxon>Acidobacteriota</taxon>
        <taxon>Terriglobia</taxon>
        <taxon>Bryobacterales</taxon>
        <taxon>Bryobacteraceae</taxon>
        <taxon>Paludibaculum</taxon>
    </lineage>
</organism>
<dbReference type="InterPro" id="IPR047817">
    <property type="entry name" value="ABC2_TM_bact-type"/>
</dbReference>